<evidence type="ECO:0000313" key="3">
    <source>
        <dbReference type="EMBL" id="MEQ2472583.1"/>
    </source>
</evidence>
<proteinExistence type="predicted"/>
<dbReference type="SUPFAM" id="SSF51556">
    <property type="entry name" value="Metallo-dependent hydrolases"/>
    <property type="match status" value="1"/>
</dbReference>
<protein>
    <submittedName>
        <fullName evidence="3">Amidohydrolase family protein</fullName>
    </submittedName>
</protein>
<comment type="caution">
    <text evidence="3">The sequence shown here is derived from an EMBL/GenBank/DDBJ whole genome shotgun (WGS) entry which is preliminary data.</text>
</comment>
<gene>
    <name evidence="3" type="ORF">WMO29_08785</name>
</gene>
<dbReference type="InterPro" id="IPR032466">
    <property type="entry name" value="Metal_Hydrolase"/>
</dbReference>
<evidence type="ECO:0000259" key="2">
    <source>
        <dbReference type="Pfam" id="PF04909"/>
    </source>
</evidence>
<keyword evidence="1" id="KW-0456">Lyase</keyword>
<evidence type="ECO:0000256" key="1">
    <source>
        <dbReference type="ARBA" id="ARBA00023239"/>
    </source>
</evidence>
<reference evidence="3 4" key="1">
    <citation type="submission" date="2024-03" db="EMBL/GenBank/DDBJ databases">
        <title>Human intestinal bacterial collection.</title>
        <authorList>
            <person name="Pauvert C."/>
            <person name="Hitch T.C.A."/>
            <person name="Clavel T."/>
        </authorList>
    </citation>
    <scope>NUCLEOTIDE SEQUENCE [LARGE SCALE GENOMIC DNA]</scope>
    <source>
        <strain evidence="3 4">CLA-AA-H132</strain>
    </source>
</reference>
<dbReference type="InterPro" id="IPR006680">
    <property type="entry name" value="Amidohydro-rel"/>
</dbReference>
<dbReference type="InterPro" id="IPR032465">
    <property type="entry name" value="ACMSD"/>
</dbReference>
<feature type="domain" description="Amidohydrolase-related" evidence="2">
    <location>
        <begin position="3"/>
        <end position="239"/>
    </location>
</feature>
<sequence>MIIDAHAHLGHDYVFDEEITEEELITQYRKDHVDGAIIQPFISRPYIEETKAYHNRIAEFCDAGKGLFYGMASINPHFKDEEVYDELKRCVKELGFVGVKITPIAHAVNPASKDGMKIFDMARELKITVMVHTGSGAPFSDPMMILPAAKQFPDVKIVIAHAGTDLLKSEAVFLTKTYDQIYIEPSWLGISATKAVIESCGVNKVMFSSDHPRNVPMELLKYRNLISDSEDLERVLSGTVIEAFELKTK</sequence>
<accession>A0ABV1FHP0</accession>
<dbReference type="Pfam" id="PF04909">
    <property type="entry name" value="Amidohydro_2"/>
    <property type="match status" value="1"/>
</dbReference>
<evidence type="ECO:0000313" key="4">
    <source>
        <dbReference type="Proteomes" id="UP001438008"/>
    </source>
</evidence>
<name>A0ABV1FHP0_9FIRM</name>
<dbReference type="EMBL" id="JBBMFE010000007">
    <property type="protein sequence ID" value="MEQ2472583.1"/>
    <property type="molecule type" value="Genomic_DNA"/>
</dbReference>
<dbReference type="Gene3D" id="3.20.20.140">
    <property type="entry name" value="Metal-dependent hydrolases"/>
    <property type="match status" value="1"/>
</dbReference>
<dbReference type="RefSeq" id="WP_349164544.1">
    <property type="nucleotide sequence ID" value="NZ_JBBMFE010000007.1"/>
</dbReference>
<dbReference type="PANTHER" id="PTHR21240">
    <property type="entry name" value="2-AMINO-3-CARBOXYLMUCONATE-6-SEMIALDEHYDE DECARBOXYLASE"/>
    <property type="match status" value="1"/>
</dbReference>
<dbReference type="Proteomes" id="UP001438008">
    <property type="component" value="Unassembled WGS sequence"/>
</dbReference>
<organism evidence="3 4">
    <name type="scientific">Laedolimicola intestinihominis</name>
    <dbReference type="NCBI Taxonomy" id="3133166"/>
    <lineage>
        <taxon>Bacteria</taxon>
        <taxon>Bacillati</taxon>
        <taxon>Bacillota</taxon>
        <taxon>Clostridia</taxon>
        <taxon>Lachnospirales</taxon>
        <taxon>Lachnospiraceae</taxon>
        <taxon>Laedolimicola</taxon>
    </lineage>
</organism>
<keyword evidence="4" id="KW-1185">Reference proteome</keyword>